<reference evidence="7 9" key="2">
    <citation type="submission" date="2022-10" db="EMBL/GenBank/DDBJ databases">
        <title>The complete genomes of actinobacterial strains from the NBC collection.</title>
        <authorList>
            <person name="Joergensen T.S."/>
            <person name="Alvarez Arevalo M."/>
            <person name="Sterndorff E.B."/>
            <person name="Faurdal D."/>
            <person name="Vuksanovic O."/>
            <person name="Mourched A.-S."/>
            <person name="Charusanti P."/>
            <person name="Shaw S."/>
            <person name="Blin K."/>
            <person name="Weber T."/>
        </authorList>
    </citation>
    <scope>NUCLEOTIDE SEQUENCE [LARGE SCALE GENOMIC DNA]</scope>
    <source>
        <strain evidence="7 9">NBC 01809</strain>
    </source>
</reference>
<dbReference type="InterPro" id="IPR029016">
    <property type="entry name" value="GAF-like_dom_sf"/>
</dbReference>
<dbReference type="Gene3D" id="1.10.10.10">
    <property type="entry name" value="Winged helix-like DNA-binding domain superfamily/Winged helix DNA-binding domain"/>
    <property type="match status" value="1"/>
</dbReference>
<dbReference type="InterPro" id="IPR014757">
    <property type="entry name" value="Tscrpt_reg_IclR_C"/>
</dbReference>
<reference evidence="6 8" key="1">
    <citation type="submission" date="2016-06" db="EMBL/GenBank/DDBJ databases">
        <authorList>
            <person name="Kjaerup R.B."/>
            <person name="Dalgaard T.S."/>
            <person name="Juul-Madsen H.R."/>
        </authorList>
    </citation>
    <scope>NUCLEOTIDE SEQUENCE [LARGE SCALE GENOMIC DNA]</scope>
    <source>
        <strain evidence="6 8">DSM 43363</strain>
    </source>
</reference>
<proteinExistence type="predicted"/>
<evidence type="ECO:0000259" key="5">
    <source>
        <dbReference type="PROSITE" id="PS51078"/>
    </source>
</evidence>
<evidence type="ECO:0000313" key="8">
    <source>
        <dbReference type="Proteomes" id="UP000199343"/>
    </source>
</evidence>
<evidence type="ECO:0000256" key="1">
    <source>
        <dbReference type="ARBA" id="ARBA00023015"/>
    </source>
</evidence>
<accession>A0A1C6VL79</accession>
<dbReference type="PROSITE" id="PS51077">
    <property type="entry name" value="HTH_ICLR"/>
    <property type="match status" value="1"/>
</dbReference>
<evidence type="ECO:0000313" key="7">
    <source>
        <dbReference type="EMBL" id="WSA30550.1"/>
    </source>
</evidence>
<evidence type="ECO:0000256" key="3">
    <source>
        <dbReference type="ARBA" id="ARBA00023163"/>
    </source>
</evidence>
<evidence type="ECO:0000256" key="2">
    <source>
        <dbReference type="ARBA" id="ARBA00023125"/>
    </source>
</evidence>
<dbReference type="Pfam" id="PF09339">
    <property type="entry name" value="HTH_IclR"/>
    <property type="match status" value="1"/>
</dbReference>
<dbReference type="STRING" id="47871.GA0070608_3431"/>
<keyword evidence="1" id="KW-0805">Transcription regulation</keyword>
<dbReference type="SMART" id="SM00346">
    <property type="entry name" value="HTH_ICLR"/>
    <property type="match status" value="1"/>
</dbReference>
<dbReference type="AlphaFoldDB" id="A0A1C6VL79"/>
<keyword evidence="9" id="KW-1185">Reference proteome</keyword>
<dbReference type="SUPFAM" id="SSF46785">
    <property type="entry name" value="Winged helix' DNA-binding domain"/>
    <property type="match status" value="1"/>
</dbReference>
<dbReference type="InterPro" id="IPR036388">
    <property type="entry name" value="WH-like_DNA-bd_sf"/>
</dbReference>
<dbReference type="InterPro" id="IPR050707">
    <property type="entry name" value="HTH_MetabolicPath_Reg"/>
</dbReference>
<evidence type="ECO:0000313" key="6">
    <source>
        <dbReference type="EMBL" id="SCL67081.1"/>
    </source>
</evidence>
<organism evidence="6 8">
    <name type="scientific">Micromonospora peucetia</name>
    <dbReference type="NCBI Taxonomy" id="47871"/>
    <lineage>
        <taxon>Bacteria</taxon>
        <taxon>Bacillati</taxon>
        <taxon>Actinomycetota</taxon>
        <taxon>Actinomycetes</taxon>
        <taxon>Micromonosporales</taxon>
        <taxon>Micromonosporaceae</taxon>
        <taxon>Micromonospora</taxon>
    </lineage>
</organism>
<dbReference type="InterPro" id="IPR036390">
    <property type="entry name" value="WH_DNA-bd_sf"/>
</dbReference>
<keyword evidence="3" id="KW-0804">Transcription</keyword>
<name>A0A1C6VL79_9ACTN</name>
<dbReference type="GO" id="GO:0003700">
    <property type="term" value="F:DNA-binding transcription factor activity"/>
    <property type="evidence" value="ECO:0007669"/>
    <property type="project" value="TreeGrafter"/>
</dbReference>
<dbReference type="GO" id="GO:0003677">
    <property type="term" value="F:DNA binding"/>
    <property type="evidence" value="ECO:0007669"/>
    <property type="project" value="UniProtKB-KW"/>
</dbReference>
<dbReference type="Proteomes" id="UP001334804">
    <property type="component" value="Chromosome"/>
</dbReference>
<dbReference type="Proteomes" id="UP000199343">
    <property type="component" value="Unassembled WGS sequence"/>
</dbReference>
<sequence length="269" mass="29085">MERSTLSQSERQDLNLADRLLTIVEAVANSEQPLGVMAIAAATGIDKSAVSRLLKTLAARRWVDKGPEGYVAGAALIQLASKAGVDDIIGRLASRELNVLLQATEETVSFHRVVGSQRICIMGIESPRIMRGRIPLGEAIPLTHGTSGKTILAWVDESLRTRLLAELTPQVRDSITRQLAFIEANGYLSTEHDPNQGVGALAVPVFGPYGIVGSLGIIGPAERWNADQRRKHAQVGLKCAARMAAELGYTGNRYERWAVAELEQTRAKA</sequence>
<dbReference type="EMBL" id="CP109071">
    <property type="protein sequence ID" value="WSA30550.1"/>
    <property type="molecule type" value="Genomic_DNA"/>
</dbReference>
<gene>
    <name evidence="6" type="ORF">GA0070608_3431</name>
    <name evidence="7" type="ORF">OIE14_20485</name>
</gene>
<dbReference type="Gene3D" id="3.30.450.40">
    <property type="match status" value="1"/>
</dbReference>
<evidence type="ECO:0000259" key="4">
    <source>
        <dbReference type="PROSITE" id="PS51077"/>
    </source>
</evidence>
<keyword evidence="2" id="KW-0238">DNA-binding</keyword>
<dbReference type="PROSITE" id="PS51078">
    <property type="entry name" value="ICLR_ED"/>
    <property type="match status" value="1"/>
</dbReference>
<feature type="domain" description="HTH iclR-type" evidence="4">
    <location>
        <begin position="14"/>
        <end position="74"/>
    </location>
</feature>
<feature type="domain" description="IclR-ED" evidence="5">
    <location>
        <begin position="75"/>
        <end position="249"/>
    </location>
</feature>
<dbReference type="PANTHER" id="PTHR30136">
    <property type="entry name" value="HELIX-TURN-HELIX TRANSCRIPTIONAL REGULATOR, ICLR FAMILY"/>
    <property type="match status" value="1"/>
</dbReference>
<protein>
    <submittedName>
        <fullName evidence="7">Helix-turn-helix domain-containing protein</fullName>
    </submittedName>
    <submittedName>
        <fullName evidence="6">Transcriptional regulator, IclR family</fullName>
    </submittedName>
</protein>
<dbReference type="InterPro" id="IPR005471">
    <property type="entry name" value="Tscrpt_reg_IclR_N"/>
</dbReference>
<dbReference type="GO" id="GO:0045892">
    <property type="term" value="P:negative regulation of DNA-templated transcription"/>
    <property type="evidence" value="ECO:0007669"/>
    <property type="project" value="TreeGrafter"/>
</dbReference>
<dbReference type="EMBL" id="FMIC01000002">
    <property type="protein sequence ID" value="SCL67081.1"/>
    <property type="molecule type" value="Genomic_DNA"/>
</dbReference>
<dbReference type="OrthoDB" id="7274111at2"/>
<evidence type="ECO:0000313" key="9">
    <source>
        <dbReference type="Proteomes" id="UP001334804"/>
    </source>
</evidence>
<dbReference type="RefSeq" id="WP_091629141.1">
    <property type="nucleotide sequence ID" value="NZ_CP109071.1"/>
</dbReference>
<dbReference type="Pfam" id="PF01614">
    <property type="entry name" value="IclR_C"/>
    <property type="match status" value="1"/>
</dbReference>
<dbReference type="SUPFAM" id="SSF55781">
    <property type="entry name" value="GAF domain-like"/>
    <property type="match status" value="1"/>
</dbReference>
<dbReference type="PANTHER" id="PTHR30136:SF24">
    <property type="entry name" value="HTH-TYPE TRANSCRIPTIONAL REPRESSOR ALLR"/>
    <property type="match status" value="1"/>
</dbReference>